<evidence type="ECO:0000313" key="1">
    <source>
        <dbReference type="EMBL" id="RCW45224.1"/>
    </source>
</evidence>
<comment type="caution">
    <text evidence="1">The sequence shown here is derived from an EMBL/GenBank/DDBJ whole genome shotgun (WGS) entry which is preliminary data.</text>
</comment>
<protein>
    <submittedName>
        <fullName evidence="1">TetR family transcriptional regulator</fullName>
    </submittedName>
</protein>
<dbReference type="SUPFAM" id="SSF46689">
    <property type="entry name" value="Homeodomain-like"/>
    <property type="match status" value="1"/>
</dbReference>
<accession>A0A368VZY7</accession>
<dbReference type="Proteomes" id="UP000253495">
    <property type="component" value="Unassembled WGS sequence"/>
</dbReference>
<dbReference type="AlphaFoldDB" id="A0A368VZY7"/>
<dbReference type="InterPro" id="IPR009057">
    <property type="entry name" value="Homeodomain-like_sf"/>
</dbReference>
<name>A0A368VZY7_9ACTN</name>
<organism evidence="1 2">
    <name type="scientific">Halopolyspora algeriensis</name>
    <dbReference type="NCBI Taxonomy" id="1500506"/>
    <lineage>
        <taxon>Bacteria</taxon>
        <taxon>Bacillati</taxon>
        <taxon>Actinomycetota</taxon>
        <taxon>Actinomycetes</taxon>
        <taxon>Actinomycetes incertae sedis</taxon>
        <taxon>Halopolyspora</taxon>
    </lineage>
</organism>
<dbReference type="EMBL" id="QPJC01000003">
    <property type="protein sequence ID" value="RCW45224.1"/>
    <property type="molecule type" value="Genomic_DNA"/>
</dbReference>
<reference evidence="1 2" key="1">
    <citation type="submission" date="2018-07" db="EMBL/GenBank/DDBJ databases">
        <title>Genomic Encyclopedia of Type Strains, Phase III (KMG-III): the genomes of soil and plant-associated and newly described type strains.</title>
        <authorList>
            <person name="Whitman W."/>
        </authorList>
    </citation>
    <scope>NUCLEOTIDE SEQUENCE [LARGE SCALE GENOMIC DNA]</scope>
    <source>
        <strain evidence="1 2">CECT 8575</strain>
    </source>
</reference>
<dbReference type="Gene3D" id="1.10.357.10">
    <property type="entry name" value="Tetracycline Repressor, domain 2"/>
    <property type="match status" value="1"/>
</dbReference>
<evidence type="ECO:0000313" key="2">
    <source>
        <dbReference type="Proteomes" id="UP000253495"/>
    </source>
</evidence>
<sequence>MERIRTDRYGQCVIRSSNKRDELLRRIVVYLETHGIADLSLSPMATELGTSKRMLLYYFGSRENLTHEAIAVSRPHVADLFGSAEDIAALREAATRLWQAITVGAQQRPIRILFQLLSLAPTQPEQYHALADEAVHAMVDPLAKVYRNLGVAELDAQAKATLLISGLRGLCQDRMITGDIERTDTAAHLLIRTATTLP</sequence>
<keyword evidence="2" id="KW-1185">Reference proteome</keyword>
<gene>
    <name evidence="1" type="ORF">DFQ14_103190</name>
</gene>
<proteinExistence type="predicted"/>